<dbReference type="PANTHER" id="PTHR12558:SF13">
    <property type="entry name" value="CELL DIVISION CYCLE PROTEIN 27 HOMOLOG"/>
    <property type="match status" value="1"/>
</dbReference>
<dbReference type="NCBIfam" id="TIGR02521">
    <property type="entry name" value="type_IV_pilW"/>
    <property type="match status" value="1"/>
</dbReference>
<dbReference type="Proteomes" id="UP001180487">
    <property type="component" value="Unassembled WGS sequence"/>
</dbReference>
<dbReference type="InterPro" id="IPR011990">
    <property type="entry name" value="TPR-like_helical_dom_sf"/>
</dbReference>
<comment type="caution">
    <text evidence="5">The sequence shown here is derived from an EMBL/GenBank/DDBJ whole genome shotgun (WGS) entry which is preliminary data.</text>
</comment>
<evidence type="ECO:0000256" key="1">
    <source>
        <dbReference type="PROSITE-ProRule" id="PRU00339"/>
    </source>
</evidence>
<dbReference type="SMART" id="SM00028">
    <property type="entry name" value="TPR"/>
    <property type="match status" value="4"/>
</dbReference>
<protein>
    <submittedName>
        <fullName evidence="5">Type IV pilus assembly protein PilF</fullName>
    </submittedName>
</protein>
<feature type="chain" id="PRO_5045291708" evidence="4">
    <location>
        <begin position="22"/>
        <end position="290"/>
    </location>
</feature>
<keyword evidence="4" id="KW-0732">Signal</keyword>
<accession>A0ABU2C614</accession>
<evidence type="ECO:0000256" key="2">
    <source>
        <dbReference type="SAM" id="Coils"/>
    </source>
</evidence>
<evidence type="ECO:0000313" key="6">
    <source>
        <dbReference type="Proteomes" id="UP001180487"/>
    </source>
</evidence>
<proteinExistence type="predicted"/>
<dbReference type="EMBL" id="JAVDXT010000001">
    <property type="protein sequence ID" value="MDR7376778.1"/>
    <property type="molecule type" value="Genomic_DNA"/>
</dbReference>
<feature type="region of interest" description="Disordered" evidence="3">
    <location>
        <begin position="29"/>
        <end position="68"/>
    </location>
</feature>
<keyword evidence="6" id="KW-1185">Reference proteome</keyword>
<feature type="repeat" description="TPR" evidence="1">
    <location>
        <begin position="72"/>
        <end position="105"/>
    </location>
</feature>
<name>A0ABU2C614_9BURK</name>
<dbReference type="InterPro" id="IPR019734">
    <property type="entry name" value="TPR_rpt"/>
</dbReference>
<feature type="compositionally biased region" description="Low complexity" evidence="3">
    <location>
        <begin position="29"/>
        <end position="46"/>
    </location>
</feature>
<dbReference type="Pfam" id="PF13374">
    <property type="entry name" value="TPR_10"/>
    <property type="match status" value="1"/>
</dbReference>
<feature type="repeat" description="TPR" evidence="1">
    <location>
        <begin position="106"/>
        <end position="139"/>
    </location>
</feature>
<feature type="signal peptide" evidence="4">
    <location>
        <begin position="1"/>
        <end position="21"/>
    </location>
</feature>
<keyword evidence="2" id="KW-0175">Coiled coil</keyword>
<keyword evidence="1" id="KW-0802">TPR repeat</keyword>
<dbReference type="PANTHER" id="PTHR12558">
    <property type="entry name" value="CELL DIVISION CYCLE 16,23,27"/>
    <property type="match status" value="1"/>
</dbReference>
<evidence type="ECO:0000313" key="5">
    <source>
        <dbReference type="EMBL" id="MDR7376778.1"/>
    </source>
</evidence>
<dbReference type="Pfam" id="PF13414">
    <property type="entry name" value="TPR_11"/>
    <property type="match status" value="1"/>
</dbReference>
<dbReference type="InterPro" id="IPR013360">
    <property type="entry name" value="Pilus_4_PilW"/>
</dbReference>
<dbReference type="SUPFAM" id="SSF48452">
    <property type="entry name" value="TPR-like"/>
    <property type="match status" value="1"/>
</dbReference>
<dbReference type="Gene3D" id="1.25.40.10">
    <property type="entry name" value="Tetratricopeptide repeat domain"/>
    <property type="match status" value="1"/>
</dbReference>
<feature type="coiled-coil region" evidence="2">
    <location>
        <begin position="253"/>
        <end position="280"/>
    </location>
</feature>
<gene>
    <name evidence="5" type="ORF">J2X19_001436</name>
</gene>
<evidence type="ECO:0000256" key="3">
    <source>
        <dbReference type="SAM" id="MobiDB-lite"/>
    </source>
</evidence>
<organism evidence="5 6">
    <name type="scientific">Rhodoferax ferrireducens</name>
    <dbReference type="NCBI Taxonomy" id="192843"/>
    <lineage>
        <taxon>Bacteria</taxon>
        <taxon>Pseudomonadati</taxon>
        <taxon>Pseudomonadota</taxon>
        <taxon>Betaproteobacteria</taxon>
        <taxon>Burkholderiales</taxon>
        <taxon>Comamonadaceae</taxon>
        <taxon>Rhodoferax</taxon>
    </lineage>
</organism>
<sequence>MQNFLHIGVLVRLFACVSVLAWLQGCTTTTTTTTSSSSATTNSTPTPRQVAAPIAQGELLTESDEPEARKRARTRMQLAVAYFEQGQTTVALDELKQALAVDPSFADAFNLRGLIYLRLNDMRLAEDSFRRAMALNPREPNTLHNYGWLMCQQGRYPESIQMFEQALANPTYGGRAKTLMAQGLCQQRAGLLPEAERNLSRSYELDAGNPITGYNLATLLYQRGEWLRAQFYIRRLNNSELANAESLWLGIKVERRMENREAMQQLVEQLRKRYGQSRELAAYERGAFDE</sequence>
<reference evidence="5 6" key="1">
    <citation type="submission" date="2023-07" db="EMBL/GenBank/DDBJ databases">
        <title>Sorghum-associated microbial communities from plants grown in Nebraska, USA.</title>
        <authorList>
            <person name="Schachtman D."/>
        </authorList>
    </citation>
    <scope>NUCLEOTIDE SEQUENCE [LARGE SCALE GENOMIC DNA]</scope>
    <source>
        <strain evidence="5 6">BE313</strain>
    </source>
</reference>
<dbReference type="PROSITE" id="PS50005">
    <property type="entry name" value="TPR"/>
    <property type="match status" value="2"/>
</dbReference>
<dbReference type="RefSeq" id="WP_310371961.1">
    <property type="nucleotide sequence ID" value="NZ_JAVDXT010000001.1"/>
</dbReference>
<evidence type="ECO:0000256" key="4">
    <source>
        <dbReference type="SAM" id="SignalP"/>
    </source>
</evidence>